<evidence type="ECO:0000313" key="2">
    <source>
        <dbReference type="EMBL" id="MCF2870705.1"/>
    </source>
</evidence>
<proteinExistence type="predicted"/>
<comment type="caution">
    <text evidence="2">The sequence shown here is derived from an EMBL/GenBank/DDBJ whole genome shotgun (WGS) entry which is preliminary data.</text>
</comment>
<feature type="signal peptide" evidence="1">
    <location>
        <begin position="1"/>
        <end position="17"/>
    </location>
</feature>
<feature type="chain" id="PRO_5046819649" evidence="1">
    <location>
        <begin position="18"/>
        <end position="123"/>
    </location>
</feature>
<keyword evidence="3" id="KW-1185">Reference proteome</keyword>
<name>A0ABS9CWE2_9RHOB</name>
<reference evidence="2 3" key="1">
    <citation type="submission" date="2022-01" db="EMBL/GenBank/DDBJ databases">
        <title>Octadecabacter sp. nov., isolated from a marine alga.</title>
        <authorList>
            <person name="Jin M.S."/>
            <person name="Kim H.M."/>
            <person name="Han D.M."/>
            <person name="Jung J.J."/>
            <person name="Jeon C.O."/>
        </authorList>
    </citation>
    <scope>NUCLEOTIDE SEQUENCE [LARGE SCALE GENOMIC DNA]</scope>
    <source>
        <strain evidence="2 3">G9-8</strain>
    </source>
</reference>
<protein>
    <submittedName>
        <fullName evidence="2">Uncharacterized protein</fullName>
    </submittedName>
</protein>
<sequence length="123" mass="13150">MKIVAGLICLTATPALANFDCVLRDLGCVSQCKEISVKFAIDTAQFVAPQNPNDPPRRQITTVTQDRDVFSAEAILMPGGVRGFHEDAGEIGSRLMIVQPDGTARLTLQPANLTLAGQCEVLP</sequence>
<gene>
    <name evidence="2" type="ORF">L0664_06470</name>
</gene>
<evidence type="ECO:0000313" key="3">
    <source>
        <dbReference type="Proteomes" id="UP001200557"/>
    </source>
</evidence>
<accession>A0ABS9CWE2</accession>
<keyword evidence="1" id="KW-0732">Signal</keyword>
<dbReference type="EMBL" id="JAKGAQ010000001">
    <property type="protein sequence ID" value="MCF2870705.1"/>
    <property type="molecule type" value="Genomic_DNA"/>
</dbReference>
<dbReference type="Proteomes" id="UP001200557">
    <property type="component" value="Unassembled WGS sequence"/>
</dbReference>
<dbReference type="RefSeq" id="WP_235224802.1">
    <property type="nucleotide sequence ID" value="NZ_JAKGAQ010000001.1"/>
</dbReference>
<organism evidence="2 3">
    <name type="scientific">Octadecabacter dasysiphoniae</name>
    <dbReference type="NCBI Taxonomy" id="2909341"/>
    <lineage>
        <taxon>Bacteria</taxon>
        <taxon>Pseudomonadati</taxon>
        <taxon>Pseudomonadota</taxon>
        <taxon>Alphaproteobacteria</taxon>
        <taxon>Rhodobacterales</taxon>
        <taxon>Roseobacteraceae</taxon>
        <taxon>Octadecabacter</taxon>
    </lineage>
</organism>
<evidence type="ECO:0000256" key="1">
    <source>
        <dbReference type="SAM" id="SignalP"/>
    </source>
</evidence>